<dbReference type="OrthoDB" id="4807076at2"/>
<dbReference type="PANTHER" id="PTHR33164:SF43">
    <property type="entry name" value="HTH-TYPE TRANSCRIPTIONAL REPRESSOR YETL"/>
    <property type="match status" value="1"/>
</dbReference>
<proteinExistence type="predicted"/>
<gene>
    <name evidence="2" type="ORF">DN069_21380</name>
</gene>
<dbReference type="Gene3D" id="1.10.10.10">
    <property type="entry name" value="Winged helix-like DNA-binding domain superfamily/Winged helix DNA-binding domain"/>
    <property type="match status" value="1"/>
</dbReference>
<dbReference type="Proteomes" id="UP000248889">
    <property type="component" value="Unassembled WGS sequence"/>
</dbReference>
<dbReference type="PROSITE" id="PS50995">
    <property type="entry name" value="HTH_MARR_2"/>
    <property type="match status" value="1"/>
</dbReference>
<keyword evidence="3" id="KW-1185">Reference proteome</keyword>
<dbReference type="SMART" id="SM00347">
    <property type="entry name" value="HTH_MARR"/>
    <property type="match status" value="1"/>
</dbReference>
<evidence type="ECO:0000313" key="2">
    <source>
        <dbReference type="EMBL" id="RAG83612.1"/>
    </source>
</evidence>
<dbReference type="InterPro" id="IPR036388">
    <property type="entry name" value="WH-like_DNA-bd_sf"/>
</dbReference>
<dbReference type="InterPro" id="IPR036390">
    <property type="entry name" value="WH_DNA-bd_sf"/>
</dbReference>
<accession>A0A2X0IEZ8</accession>
<dbReference type="GO" id="GO:0006950">
    <property type="term" value="P:response to stress"/>
    <property type="evidence" value="ECO:0007669"/>
    <property type="project" value="TreeGrafter"/>
</dbReference>
<sequence length="134" mass="15121">MSEQAQRIYAVMRRLVLEADDRKQRVVDTLGMSYIRSRALRALAVEPIRMSELATRLVTDKPYTTLVVDDLEQRGLVVREQDPNDRRCKVVRITPAGREAANVATEIITAPPTELAALPPEDLEALDRILGKLR</sequence>
<protein>
    <recommendedName>
        <fullName evidence="1">HTH marR-type domain-containing protein</fullName>
    </recommendedName>
</protein>
<comment type="caution">
    <text evidence="2">The sequence shown here is derived from an EMBL/GenBank/DDBJ whole genome shotgun (WGS) entry which is preliminary data.</text>
</comment>
<dbReference type="PRINTS" id="PR00598">
    <property type="entry name" value="HTHMARR"/>
</dbReference>
<dbReference type="Pfam" id="PF01047">
    <property type="entry name" value="MarR"/>
    <property type="match status" value="1"/>
</dbReference>
<dbReference type="GO" id="GO:0003700">
    <property type="term" value="F:DNA-binding transcription factor activity"/>
    <property type="evidence" value="ECO:0007669"/>
    <property type="project" value="InterPro"/>
</dbReference>
<organism evidence="2 3">
    <name type="scientific">Streptacidiphilus pinicola</name>
    <dbReference type="NCBI Taxonomy" id="2219663"/>
    <lineage>
        <taxon>Bacteria</taxon>
        <taxon>Bacillati</taxon>
        <taxon>Actinomycetota</taxon>
        <taxon>Actinomycetes</taxon>
        <taxon>Kitasatosporales</taxon>
        <taxon>Streptomycetaceae</taxon>
        <taxon>Streptacidiphilus</taxon>
    </lineage>
</organism>
<dbReference type="RefSeq" id="WP_111503207.1">
    <property type="nucleotide sequence ID" value="NZ_QKYN01000083.1"/>
</dbReference>
<reference evidence="2 3" key="1">
    <citation type="submission" date="2018-06" db="EMBL/GenBank/DDBJ databases">
        <title>Streptacidiphilus pinicola sp. nov., isolated from pine grove soil.</title>
        <authorList>
            <person name="Roh S.G."/>
            <person name="Park S."/>
            <person name="Kim M.-K."/>
            <person name="Yun B.-R."/>
            <person name="Park J."/>
            <person name="Kim M.J."/>
            <person name="Kim Y.S."/>
            <person name="Kim S.B."/>
        </authorList>
    </citation>
    <scope>NUCLEOTIDE SEQUENCE [LARGE SCALE GENOMIC DNA]</scope>
    <source>
        <strain evidence="2 3">MMS16-CNU450</strain>
    </source>
</reference>
<evidence type="ECO:0000313" key="3">
    <source>
        <dbReference type="Proteomes" id="UP000248889"/>
    </source>
</evidence>
<dbReference type="SUPFAM" id="SSF46785">
    <property type="entry name" value="Winged helix' DNA-binding domain"/>
    <property type="match status" value="1"/>
</dbReference>
<dbReference type="PANTHER" id="PTHR33164">
    <property type="entry name" value="TRANSCRIPTIONAL REGULATOR, MARR FAMILY"/>
    <property type="match status" value="1"/>
</dbReference>
<evidence type="ECO:0000259" key="1">
    <source>
        <dbReference type="PROSITE" id="PS50995"/>
    </source>
</evidence>
<feature type="domain" description="HTH marR-type" evidence="1">
    <location>
        <begin position="5"/>
        <end position="134"/>
    </location>
</feature>
<dbReference type="EMBL" id="QKYN01000083">
    <property type="protein sequence ID" value="RAG83612.1"/>
    <property type="molecule type" value="Genomic_DNA"/>
</dbReference>
<dbReference type="InterPro" id="IPR039422">
    <property type="entry name" value="MarR/SlyA-like"/>
</dbReference>
<dbReference type="InterPro" id="IPR000835">
    <property type="entry name" value="HTH_MarR-typ"/>
</dbReference>
<name>A0A2X0IEZ8_9ACTN</name>
<dbReference type="AlphaFoldDB" id="A0A2X0IEZ8"/>